<accession>A0A7R9V0F2</accession>
<organism evidence="2">
    <name type="scientific">Chlamydomonas euryale</name>
    <dbReference type="NCBI Taxonomy" id="1486919"/>
    <lineage>
        <taxon>Eukaryota</taxon>
        <taxon>Viridiplantae</taxon>
        <taxon>Chlorophyta</taxon>
        <taxon>core chlorophytes</taxon>
        <taxon>Chlorophyceae</taxon>
        <taxon>CS clade</taxon>
        <taxon>Chlamydomonadales</taxon>
        <taxon>Chlamydomonadaceae</taxon>
        <taxon>Chlamydomonas</taxon>
    </lineage>
</organism>
<proteinExistence type="predicted"/>
<name>A0A7R9V0F2_9CHLO</name>
<keyword evidence="1" id="KW-0812">Transmembrane</keyword>
<dbReference type="PANTHER" id="PTHR37224">
    <property type="entry name" value="OS02G0804400 PROTEIN"/>
    <property type="match status" value="1"/>
</dbReference>
<protein>
    <submittedName>
        <fullName evidence="2">Uncharacterized protein</fullName>
    </submittedName>
</protein>
<keyword evidence="1" id="KW-1133">Transmembrane helix</keyword>
<dbReference type="AlphaFoldDB" id="A0A7R9V0F2"/>
<dbReference type="EMBL" id="HBEC01002668">
    <property type="protein sequence ID" value="CAD8281234.1"/>
    <property type="molecule type" value="Transcribed_RNA"/>
</dbReference>
<keyword evidence="1" id="KW-0472">Membrane</keyword>
<feature type="transmembrane region" description="Helical" evidence="1">
    <location>
        <begin position="102"/>
        <end position="120"/>
    </location>
</feature>
<gene>
    <name evidence="2" type="ORF">CEUR00632_LOCUS1269</name>
</gene>
<reference evidence="2" key="1">
    <citation type="submission" date="2021-01" db="EMBL/GenBank/DDBJ databases">
        <authorList>
            <person name="Corre E."/>
            <person name="Pelletier E."/>
            <person name="Niang G."/>
            <person name="Scheremetjew M."/>
            <person name="Finn R."/>
            <person name="Kale V."/>
            <person name="Holt S."/>
            <person name="Cochrane G."/>
            <person name="Meng A."/>
            <person name="Brown T."/>
            <person name="Cohen L."/>
        </authorList>
    </citation>
    <scope>NUCLEOTIDE SEQUENCE</scope>
    <source>
        <strain evidence="2">CCMP219</strain>
    </source>
</reference>
<sequence length="126" mass="13271">MAMHARCKSLPACEVRGVACRVGQLSRVPGKAALPRSLRATHLHALTGDKRDKPAPPAPDGDSDWVYLAKVTALSFGGAALIKYGSLLPPFSALPFSSDPISAVLIVAAPVVVFSTVLLTEHRSEK</sequence>
<evidence type="ECO:0000256" key="1">
    <source>
        <dbReference type="SAM" id="Phobius"/>
    </source>
</evidence>
<evidence type="ECO:0000313" key="2">
    <source>
        <dbReference type="EMBL" id="CAD8281234.1"/>
    </source>
</evidence>